<keyword evidence="1" id="KW-0472">Membrane</keyword>
<evidence type="ECO:0000256" key="1">
    <source>
        <dbReference type="SAM" id="Phobius"/>
    </source>
</evidence>
<name>A0ABT9UYY4_9BACL</name>
<evidence type="ECO:0000313" key="2">
    <source>
        <dbReference type="EMBL" id="MDQ0153909.1"/>
    </source>
</evidence>
<keyword evidence="1" id="KW-1133">Transmembrane helix</keyword>
<proteinExistence type="predicted"/>
<accession>A0ABT9UYY4</accession>
<dbReference type="RefSeq" id="WP_307148533.1">
    <property type="nucleotide sequence ID" value="NZ_JAUSTU010000001.1"/>
</dbReference>
<gene>
    <name evidence="2" type="ORF">J2S07_000207</name>
</gene>
<dbReference type="EMBL" id="JAUSTU010000001">
    <property type="protein sequence ID" value="MDQ0153909.1"/>
    <property type="molecule type" value="Genomic_DNA"/>
</dbReference>
<comment type="caution">
    <text evidence="2">The sequence shown here is derived from an EMBL/GenBank/DDBJ whole genome shotgun (WGS) entry which is preliminary data.</text>
</comment>
<sequence>MKKLPIGLMLLFIIITFLFNLLGLMHLVSIFITSPLLFLAILIFVHYLNDRNRFRGF</sequence>
<reference evidence="2 3" key="1">
    <citation type="submission" date="2023-07" db="EMBL/GenBank/DDBJ databases">
        <title>Genomic Encyclopedia of Type Strains, Phase IV (KMG-IV): sequencing the most valuable type-strain genomes for metagenomic binning, comparative biology and taxonomic classification.</title>
        <authorList>
            <person name="Goeker M."/>
        </authorList>
    </citation>
    <scope>NUCLEOTIDE SEQUENCE [LARGE SCALE GENOMIC DNA]</scope>
    <source>
        <strain evidence="2 3">DSM 23948</strain>
    </source>
</reference>
<feature type="transmembrane region" description="Helical" evidence="1">
    <location>
        <begin position="30"/>
        <end position="48"/>
    </location>
</feature>
<keyword evidence="3" id="KW-1185">Reference proteome</keyword>
<keyword evidence="1" id="KW-0812">Transmembrane</keyword>
<organism evidence="2 3">
    <name type="scientific">Anoxybacillus andreesenii</name>
    <dbReference type="NCBI Taxonomy" id="1325932"/>
    <lineage>
        <taxon>Bacteria</taxon>
        <taxon>Bacillati</taxon>
        <taxon>Bacillota</taxon>
        <taxon>Bacilli</taxon>
        <taxon>Bacillales</taxon>
        <taxon>Anoxybacillaceae</taxon>
        <taxon>Anoxybacillus</taxon>
    </lineage>
</organism>
<dbReference type="Proteomes" id="UP001231362">
    <property type="component" value="Unassembled WGS sequence"/>
</dbReference>
<feature type="transmembrane region" description="Helical" evidence="1">
    <location>
        <begin position="7"/>
        <end position="24"/>
    </location>
</feature>
<evidence type="ECO:0000313" key="3">
    <source>
        <dbReference type="Proteomes" id="UP001231362"/>
    </source>
</evidence>
<protein>
    <submittedName>
        <fullName evidence="2">Membrane protein</fullName>
    </submittedName>
</protein>